<dbReference type="Proteomes" id="UP000284706">
    <property type="component" value="Unassembled WGS sequence"/>
</dbReference>
<protein>
    <recommendedName>
        <fullName evidence="3">F-box domain-containing protein</fullName>
    </recommendedName>
</protein>
<evidence type="ECO:0008006" key="3">
    <source>
        <dbReference type="Google" id="ProtNLM"/>
    </source>
</evidence>
<keyword evidence="2" id="KW-1185">Reference proteome</keyword>
<reference evidence="1 2" key="1">
    <citation type="journal article" date="2018" name="Evol. Lett.">
        <title>Horizontal gene cluster transfer increased hallucinogenic mushroom diversity.</title>
        <authorList>
            <person name="Reynolds H.T."/>
            <person name="Vijayakumar V."/>
            <person name="Gluck-Thaler E."/>
            <person name="Korotkin H.B."/>
            <person name="Matheny P.B."/>
            <person name="Slot J.C."/>
        </authorList>
    </citation>
    <scope>NUCLEOTIDE SEQUENCE [LARGE SCALE GENOMIC DNA]</scope>
    <source>
        <strain evidence="1 2">SRW20</strain>
    </source>
</reference>
<dbReference type="OrthoDB" id="3001771at2759"/>
<gene>
    <name evidence="1" type="ORF">CVT26_012547</name>
</gene>
<name>A0A409WAI6_9AGAR</name>
<proteinExistence type="predicted"/>
<comment type="caution">
    <text evidence="1">The sequence shown here is derived from an EMBL/GenBank/DDBJ whole genome shotgun (WGS) entry which is preliminary data.</text>
</comment>
<dbReference type="AlphaFoldDB" id="A0A409WAI6"/>
<organism evidence="1 2">
    <name type="scientific">Gymnopilus dilepis</name>
    <dbReference type="NCBI Taxonomy" id="231916"/>
    <lineage>
        <taxon>Eukaryota</taxon>
        <taxon>Fungi</taxon>
        <taxon>Dikarya</taxon>
        <taxon>Basidiomycota</taxon>
        <taxon>Agaricomycotina</taxon>
        <taxon>Agaricomycetes</taxon>
        <taxon>Agaricomycetidae</taxon>
        <taxon>Agaricales</taxon>
        <taxon>Agaricineae</taxon>
        <taxon>Hymenogastraceae</taxon>
        <taxon>Gymnopilus</taxon>
    </lineage>
</organism>
<evidence type="ECO:0000313" key="2">
    <source>
        <dbReference type="Proteomes" id="UP000284706"/>
    </source>
</evidence>
<evidence type="ECO:0000313" key="1">
    <source>
        <dbReference type="EMBL" id="PPQ75522.1"/>
    </source>
</evidence>
<dbReference type="InParanoid" id="A0A409WAI6"/>
<sequence>MTITIVDLPVEIQSHIIRMLFFSLHRASMEPDRIQLPFRASSSEECTPDEELPYRVWEESSTSLRSPTLFPFNVALTCDLWREIVAGVADYWPRLVFDVSKPRETRALLIAFDVVKDKLVKGQIEVLVYSSRELEKAEENREVKVIMDALQPYVPKCKSVTFHLTYASSLPPSYAFFLQDASHLHTLEMCCRVDDMEAIDIARQMVERIALHDTHLEKSFSGLSDLVLSGPGFMDLMQCIPDPEWLTDLNLSLVIISHFEFTRDGPYSLVSFVEYLSKLNISCLHLRHLSLAYEYEGDSYLLPAGYCPPYIPTGLLCFKSVSEAFIKNLYAISDITADHSLCFEDCSIPANVRCEGGDSLHLDRIHDAAEGLSDSLCHILKVWGGRRVTFNRCPAVNDELLAWMGKQVDYVLPDDIFYPENGTSVIELDRPLPAGERFSFSQSSRKGLPMWNTSSLHIRDCENFSPAALRGMLQARKDIVLRSIQRREEGQADQVAIDTSLAPVDDDQIMVSDLVVYSKIPLSKKDKTWFEANVDTFEVNWFTRIGDDSWTVTADIFTARQADL</sequence>
<dbReference type="EMBL" id="NHYE01005252">
    <property type="protein sequence ID" value="PPQ75522.1"/>
    <property type="molecule type" value="Genomic_DNA"/>
</dbReference>
<accession>A0A409WAI6</accession>
<dbReference type="STRING" id="231916.A0A409WAI6"/>